<comment type="subcellular location">
    <subcellularLocation>
        <location evidence="3">Cytoplasm</location>
    </subcellularLocation>
</comment>
<dbReference type="Gene3D" id="3.30.70.260">
    <property type="match status" value="1"/>
</dbReference>
<evidence type="ECO:0000259" key="22">
    <source>
        <dbReference type="PROSITE" id="PS51671"/>
    </source>
</evidence>
<feature type="domain" description="ACT" evidence="22">
    <location>
        <begin position="282"/>
        <end position="359"/>
    </location>
</feature>
<feature type="domain" description="Chorismate mutase" evidence="20">
    <location>
        <begin position="4"/>
        <end position="95"/>
    </location>
</feature>
<comment type="catalytic activity">
    <reaction evidence="1">
        <text>chorismate = prephenate</text>
        <dbReference type="Rhea" id="RHEA:13897"/>
        <dbReference type="ChEBI" id="CHEBI:29748"/>
        <dbReference type="ChEBI" id="CHEBI:29934"/>
        <dbReference type="EC" id="5.4.99.5"/>
    </reaction>
</comment>
<dbReference type="InterPro" id="IPR002701">
    <property type="entry name" value="CM_II_prokaryot"/>
</dbReference>
<dbReference type="EC" id="5.4.99.5" evidence="6"/>
<evidence type="ECO:0000256" key="3">
    <source>
        <dbReference type="ARBA" id="ARBA00004496"/>
    </source>
</evidence>
<dbReference type="PROSITE" id="PS51671">
    <property type="entry name" value="ACT"/>
    <property type="match status" value="1"/>
</dbReference>
<keyword evidence="15" id="KW-0511">Multifunctional enzyme</keyword>
<evidence type="ECO:0000256" key="5">
    <source>
        <dbReference type="ARBA" id="ARBA00004817"/>
    </source>
</evidence>
<dbReference type="GO" id="GO:0009094">
    <property type="term" value="P:L-phenylalanine biosynthetic process"/>
    <property type="evidence" value="ECO:0007669"/>
    <property type="project" value="UniProtKB-UniPathway"/>
</dbReference>
<evidence type="ECO:0000313" key="23">
    <source>
        <dbReference type="EMBL" id="ROO28308.1"/>
    </source>
</evidence>
<evidence type="ECO:0000256" key="8">
    <source>
        <dbReference type="ARBA" id="ARBA00014401"/>
    </source>
</evidence>
<evidence type="ECO:0000256" key="9">
    <source>
        <dbReference type="ARBA" id="ARBA00022490"/>
    </source>
</evidence>
<keyword evidence="24" id="KW-1185">Reference proteome</keyword>
<dbReference type="Pfam" id="PF01817">
    <property type="entry name" value="CM_2"/>
    <property type="match status" value="1"/>
</dbReference>
<evidence type="ECO:0000256" key="1">
    <source>
        <dbReference type="ARBA" id="ARBA00000824"/>
    </source>
</evidence>
<keyword evidence="12" id="KW-0584">Phenylalanine biosynthesis</keyword>
<dbReference type="PANTHER" id="PTHR21022:SF19">
    <property type="entry name" value="PREPHENATE DEHYDRATASE-RELATED"/>
    <property type="match status" value="1"/>
</dbReference>
<dbReference type="PROSITE" id="PS00857">
    <property type="entry name" value="PREPHENATE_DEHYDR_1"/>
    <property type="match status" value="1"/>
</dbReference>
<dbReference type="FunFam" id="3.40.190.10:FF:000029">
    <property type="entry name" value="Chorismate mutase/Prephenate dehydratase"/>
    <property type="match status" value="1"/>
</dbReference>
<dbReference type="InterPro" id="IPR045865">
    <property type="entry name" value="ACT-like_dom_sf"/>
</dbReference>
<reference evidence="23 24" key="1">
    <citation type="submission" date="2013-10" db="EMBL/GenBank/DDBJ databases">
        <title>Salinisphaera orenii MK-B5 Genome Sequencing.</title>
        <authorList>
            <person name="Lai Q."/>
            <person name="Li C."/>
            <person name="Shao Z."/>
        </authorList>
    </citation>
    <scope>NUCLEOTIDE SEQUENCE [LARGE SCALE GENOMIC DNA]</scope>
    <source>
        <strain evidence="23 24">MK-B5</strain>
    </source>
</reference>
<dbReference type="SUPFAM" id="SSF48600">
    <property type="entry name" value="Chorismate mutase II"/>
    <property type="match status" value="1"/>
</dbReference>
<keyword evidence="10" id="KW-0028">Amino-acid biosynthesis</keyword>
<dbReference type="CDD" id="cd04905">
    <property type="entry name" value="ACT_CM-PDT"/>
    <property type="match status" value="1"/>
</dbReference>
<dbReference type="GO" id="GO:0046417">
    <property type="term" value="P:chorismate metabolic process"/>
    <property type="evidence" value="ECO:0007669"/>
    <property type="project" value="InterPro"/>
</dbReference>
<dbReference type="EMBL" id="AYKH01000010">
    <property type="protein sequence ID" value="ROO28308.1"/>
    <property type="molecule type" value="Genomic_DNA"/>
</dbReference>
<dbReference type="NCBIfam" id="TIGR01807">
    <property type="entry name" value="CM_P2"/>
    <property type="match status" value="1"/>
</dbReference>
<dbReference type="Pfam" id="PF00800">
    <property type="entry name" value="PDT"/>
    <property type="match status" value="1"/>
</dbReference>
<comment type="pathway">
    <text evidence="4">Amino-acid biosynthesis; L-phenylalanine biosynthesis; phenylpyruvate from prephenate: step 1/1.</text>
</comment>
<dbReference type="NCBIfam" id="NF008865">
    <property type="entry name" value="PRK11898.1"/>
    <property type="match status" value="1"/>
</dbReference>
<dbReference type="FunFam" id="3.30.70.260:FF:000012">
    <property type="entry name" value="Prephenate dehydratase"/>
    <property type="match status" value="1"/>
</dbReference>
<evidence type="ECO:0000256" key="2">
    <source>
        <dbReference type="ARBA" id="ARBA00002364"/>
    </source>
</evidence>
<keyword evidence="13" id="KW-0413">Isomerase</keyword>
<evidence type="ECO:0000256" key="10">
    <source>
        <dbReference type="ARBA" id="ARBA00022605"/>
    </source>
</evidence>
<dbReference type="GO" id="GO:0005737">
    <property type="term" value="C:cytoplasm"/>
    <property type="evidence" value="ECO:0007669"/>
    <property type="project" value="UniProtKB-SubCell"/>
</dbReference>
<keyword evidence="11" id="KW-0057">Aromatic amino acid biosynthesis</keyword>
<dbReference type="InterPro" id="IPR036979">
    <property type="entry name" value="CM_dom_sf"/>
</dbReference>
<dbReference type="UniPathway" id="UPA00121">
    <property type="reaction ID" value="UER00345"/>
</dbReference>
<protein>
    <recommendedName>
        <fullName evidence="8">Bifunctional chorismate mutase/prephenate dehydratase</fullName>
        <ecNumber evidence="7">4.2.1.51</ecNumber>
        <ecNumber evidence="6">5.4.99.5</ecNumber>
    </recommendedName>
    <alternativeName>
        <fullName evidence="17">Chorismate mutase-prephenate dehydratase</fullName>
    </alternativeName>
    <alternativeName>
        <fullName evidence="16">p-protein</fullName>
    </alternativeName>
</protein>
<evidence type="ECO:0000256" key="18">
    <source>
        <dbReference type="ARBA" id="ARBA00047848"/>
    </source>
</evidence>
<organism evidence="23 24">
    <name type="scientific">Salinisphaera orenii MK-B5</name>
    <dbReference type="NCBI Taxonomy" id="856730"/>
    <lineage>
        <taxon>Bacteria</taxon>
        <taxon>Pseudomonadati</taxon>
        <taxon>Pseudomonadota</taxon>
        <taxon>Gammaproteobacteria</taxon>
        <taxon>Salinisphaerales</taxon>
        <taxon>Salinisphaeraceae</taxon>
        <taxon>Salinisphaera</taxon>
    </lineage>
</organism>
<evidence type="ECO:0000256" key="13">
    <source>
        <dbReference type="ARBA" id="ARBA00023235"/>
    </source>
</evidence>
<evidence type="ECO:0000256" key="7">
    <source>
        <dbReference type="ARBA" id="ARBA00013147"/>
    </source>
</evidence>
<dbReference type="InterPro" id="IPR008242">
    <property type="entry name" value="Chor_mutase/pphenate_deHydtase"/>
</dbReference>
<dbReference type="InterPro" id="IPR001086">
    <property type="entry name" value="Preph_deHydtase"/>
</dbReference>
<dbReference type="GO" id="GO:0004664">
    <property type="term" value="F:prephenate dehydratase activity"/>
    <property type="evidence" value="ECO:0007669"/>
    <property type="project" value="UniProtKB-EC"/>
</dbReference>
<feature type="domain" description="Prephenate dehydratase" evidence="21">
    <location>
        <begin position="95"/>
        <end position="270"/>
    </location>
</feature>
<dbReference type="PROSITE" id="PS51171">
    <property type="entry name" value="PREPHENATE_DEHYDR_3"/>
    <property type="match status" value="1"/>
</dbReference>
<dbReference type="InterPro" id="IPR010957">
    <property type="entry name" value="G/b/e-P-prot_chorismate_mutase"/>
</dbReference>
<evidence type="ECO:0000256" key="4">
    <source>
        <dbReference type="ARBA" id="ARBA00004741"/>
    </source>
</evidence>
<evidence type="ECO:0000256" key="12">
    <source>
        <dbReference type="ARBA" id="ARBA00023222"/>
    </source>
</evidence>
<dbReference type="PANTHER" id="PTHR21022">
    <property type="entry name" value="PREPHENATE DEHYDRATASE P PROTEIN"/>
    <property type="match status" value="1"/>
</dbReference>
<dbReference type="SUPFAM" id="SSF55021">
    <property type="entry name" value="ACT-like"/>
    <property type="match status" value="1"/>
</dbReference>
<sequence>MSNSSDSDALAGARERIDALDARIQALIGERAEIALEVARIKQAQGRSDFYRPEREAEVLRRVAERNAGPLDDATLTRLMREVMSACLALESPLKVAYLGPEGTYTQAAVYRHFGHAVDALPRAAIDEIFREVEAGNADFGVVPVENSTEGVVSHTLDQLVGSSLSICGEVALAVHHHLLSNAGTLDGVRRVVAHAQSLAQCRKWLDAHLPGVVREGVSSNGEAARMVAREDSAAAIAGRAASEFYSLPMLASNIEDEPNNTTRFLVLGRQSVPATGADMTSILVAIRNRPGMLHRLLTPAAEAGVDLARIESRPSRRQAWDYNFFIDIEGHVDEPRVRQVLDAIESEAAFLKVLGSYPRSVGFGAGSP</sequence>
<dbReference type="InterPro" id="IPR036263">
    <property type="entry name" value="Chorismate_II_sf"/>
</dbReference>
<name>A0A423PRU9_9GAMM</name>
<dbReference type="RefSeq" id="WP_123590336.1">
    <property type="nucleotide sequence ID" value="NZ_AYKH01000010.1"/>
</dbReference>
<evidence type="ECO:0000256" key="14">
    <source>
        <dbReference type="ARBA" id="ARBA00023239"/>
    </source>
</evidence>
<comment type="function">
    <text evidence="2">Catalyzes the Claisen rearrangement of chorismate to prephenate and the decarboxylation/dehydration of prephenate to phenylpyruvate.</text>
</comment>
<dbReference type="UniPathway" id="UPA00120">
    <property type="reaction ID" value="UER00203"/>
</dbReference>
<keyword evidence="9" id="KW-0963">Cytoplasm</keyword>
<feature type="site" description="Essential for prephenate dehydratase activity" evidence="19">
    <location>
        <position position="263"/>
    </location>
</feature>
<dbReference type="SUPFAM" id="SSF53850">
    <property type="entry name" value="Periplasmic binding protein-like II"/>
    <property type="match status" value="1"/>
</dbReference>
<dbReference type="CDD" id="cd13630">
    <property type="entry name" value="PBP2_PDT_1"/>
    <property type="match status" value="1"/>
</dbReference>
<dbReference type="EC" id="4.2.1.51" evidence="7"/>
<evidence type="ECO:0000256" key="16">
    <source>
        <dbReference type="ARBA" id="ARBA00031175"/>
    </source>
</evidence>
<evidence type="ECO:0000256" key="17">
    <source>
        <dbReference type="ARBA" id="ARBA00031520"/>
    </source>
</evidence>
<dbReference type="InterPro" id="IPR002912">
    <property type="entry name" value="ACT_dom"/>
</dbReference>
<dbReference type="Proteomes" id="UP000283993">
    <property type="component" value="Unassembled WGS sequence"/>
</dbReference>
<dbReference type="FunFam" id="3.40.190.10:FF:000034">
    <property type="entry name" value="Chorismate mutase/prephenate dehydratase"/>
    <property type="match status" value="1"/>
</dbReference>
<dbReference type="AlphaFoldDB" id="A0A423PRU9"/>
<accession>A0A423PRU9</accession>
<dbReference type="PROSITE" id="PS51168">
    <property type="entry name" value="CHORISMATE_MUT_2"/>
    <property type="match status" value="1"/>
</dbReference>
<comment type="pathway">
    <text evidence="5">Metabolic intermediate biosynthesis; prephenate biosynthesis; prephenate from chorismate: step 1/1.</text>
</comment>
<dbReference type="InterPro" id="IPR018528">
    <property type="entry name" value="Preph_deHydtase_CS"/>
</dbReference>
<proteinExistence type="predicted"/>
<gene>
    <name evidence="23" type="ORF">SAOR_06245</name>
</gene>
<dbReference type="SMART" id="SM00830">
    <property type="entry name" value="CM_2"/>
    <property type="match status" value="1"/>
</dbReference>
<evidence type="ECO:0000256" key="19">
    <source>
        <dbReference type="PIRSR" id="PIRSR001500-2"/>
    </source>
</evidence>
<dbReference type="GO" id="GO:0004106">
    <property type="term" value="F:chorismate mutase activity"/>
    <property type="evidence" value="ECO:0007669"/>
    <property type="project" value="UniProtKB-EC"/>
</dbReference>
<dbReference type="PIRSF" id="PIRSF001500">
    <property type="entry name" value="Chor_mut_pdt_Ppr"/>
    <property type="match status" value="1"/>
</dbReference>
<comment type="caution">
    <text evidence="23">The sequence shown here is derived from an EMBL/GenBank/DDBJ whole genome shotgun (WGS) entry which is preliminary data.</text>
</comment>
<evidence type="ECO:0000256" key="15">
    <source>
        <dbReference type="ARBA" id="ARBA00023268"/>
    </source>
</evidence>
<evidence type="ECO:0000313" key="24">
    <source>
        <dbReference type="Proteomes" id="UP000283993"/>
    </source>
</evidence>
<dbReference type="Pfam" id="PF01842">
    <property type="entry name" value="ACT"/>
    <property type="match status" value="1"/>
</dbReference>
<dbReference type="Gene3D" id="3.40.190.10">
    <property type="entry name" value="Periplasmic binding protein-like II"/>
    <property type="match status" value="2"/>
</dbReference>
<keyword evidence="14" id="KW-0456">Lyase</keyword>
<comment type="catalytic activity">
    <reaction evidence="18">
        <text>prephenate + H(+) = 3-phenylpyruvate + CO2 + H2O</text>
        <dbReference type="Rhea" id="RHEA:21648"/>
        <dbReference type="ChEBI" id="CHEBI:15377"/>
        <dbReference type="ChEBI" id="CHEBI:15378"/>
        <dbReference type="ChEBI" id="CHEBI:16526"/>
        <dbReference type="ChEBI" id="CHEBI:18005"/>
        <dbReference type="ChEBI" id="CHEBI:29934"/>
        <dbReference type="EC" id="4.2.1.51"/>
    </reaction>
</comment>
<evidence type="ECO:0000259" key="20">
    <source>
        <dbReference type="PROSITE" id="PS51168"/>
    </source>
</evidence>
<evidence type="ECO:0000256" key="11">
    <source>
        <dbReference type="ARBA" id="ARBA00023141"/>
    </source>
</evidence>
<evidence type="ECO:0000259" key="21">
    <source>
        <dbReference type="PROSITE" id="PS51171"/>
    </source>
</evidence>
<evidence type="ECO:0000256" key="6">
    <source>
        <dbReference type="ARBA" id="ARBA00012404"/>
    </source>
</evidence>
<dbReference type="Gene3D" id="1.20.59.10">
    <property type="entry name" value="Chorismate mutase"/>
    <property type="match status" value="1"/>
</dbReference>